<feature type="compositionally biased region" description="Polar residues" evidence="1">
    <location>
        <begin position="54"/>
        <end position="88"/>
    </location>
</feature>
<feature type="signal peptide" evidence="2">
    <location>
        <begin position="1"/>
        <end position="36"/>
    </location>
</feature>
<feature type="compositionally biased region" description="Low complexity" evidence="1">
    <location>
        <begin position="188"/>
        <end position="214"/>
    </location>
</feature>
<dbReference type="EMBL" id="SIHI01000011">
    <property type="protein sequence ID" value="TWT51699.1"/>
    <property type="molecule type" value="Genomic_DNA"/>
</dbReference>
<feature type="region of interest" description="Disordered" evidence="1">
    <location>
        <begin position="52"/>
        <end position="91"/>
    </location>
</feature>
<feature type="region of interest" description="Disordered" evidence="1">
    <location>
        <begin position="182"/>
        <end position="214"/>
    </location>
</feature>
<evidence type="ECO:0000313" key="3">
    <source>
        <dbReference type="EMBL" id="TWT51699.1"/>
    </source>
</evidence>
<keyword evidence="4" id="KW-1185">Reference proteome</keyword>
<proteinExistence type="predicted"/>
<keyword evidence="2" id="KW-0732">Signal</keyword>
<dbReference type="AlphaFoldDB" id="A0A5C5WNM3"/>
<dbReference type="Proteomes" id="UP000317243">
    <property type="component" value="Unassembled WGS sequence"/>
</dbReference>
<dbReference type="RefSeq" id="WP_146510845.1">
    <property type="nucleotide sequence ID" value="NZ_SIHI01000011.1"/>
</dbReference>
<evidence type="ECO:0000256" key="1">
    <source>
        <dbReference type="SAM" id="MobiDB-lite"/>
    </source>
</evidence>
<gene>
    <name evidence="3" type="ORF">KOR42_33850</name>
</gene>
<comment type="caution">
    <text evidence="3">The sequence shown here is derived from an EMBL/GenBank/DDBJ whole genome shotgun (WGS) entry which is preliminary data.</text>
</comment>
<dbReference type="InterPro" id="IPR009003">
    <property type="entry name" value="Peptidase_S1_PA"/>
</dbReference>
<accession>A0A5C5WNM3</accession>
<feature type="chain" id="PRO_5023014056" evidence="2">
    <location>
        <begin position="37"/>
        <end position="320"/>
    </location>
</feature>
<reference evidence="3 4" key="1">
    <citation type="submission" date="2019-02" db="EMBL/GenBank/DDBJ databases">
        <title>Deep-cultivation of Planctomycetes and their phenomic and genomic characterization uncovers novel biology.</title>
        <authorList>
            <person name="Wiegand S."/>
            <person name="Jogler M."/>
            <person name="Boedeker C."/>
            <person name="Pinto D."/>
            <person name="Vollmers J."/>
            <person name="Rivas-Marin E."/>
            <person name="Kohn T."/>
            <person name="Peeters S.H."/>
            <person name="Heuer A."/>
            <person name="Rast P."/>
            <person name="Oberbeckmann S."/>
            <person name="Bunk B."/>
            <person name="Jeske O."/>
            <person name="Meyerdierks A."/>
            <person name="Storesund J.E."/>
            <person name="Kallscheuer N."/>
            <person name="Luecker S."/>
            <person name="Lage O.M."/>
            <person name="Pohl T."/>
            <person name="Merkel B.J."/>
            <person name="Hornburger P."/>
            <person name="Mueller R.-W."/>
            <person name="Bruemmer F."/>
            <person name="Labrenz M."/>
            <person name="Spormann A.M."/>
            <person name="Op Den Camp H."/>
            <person name="Overmann J."/>
            <person name="Amann R."/>
            <person name="Jetten M.S.M."/>
            <person name="Mascher T."/>
            <person name="Medema M.H."/>
            <person name="Devos D.P."/>
            <person name="Kaster A.-K."/>
            <person name="Ovreas L."/>
            <person name="Rohde M."/>
            <person name="Galperin M.Y."/>
            <person name="Jogler C."/>
        </authorList>
    </citation>
    <scope>NUCLEOTIDE SEQUENCE [LARGE SCALE GENOMIC DNA]</scope>
    <source>
        <strain evidence="3 4">KOR42</strain>
    </source>
</reference>
<protein>
    <submittedName>
        <fullName evidence="3">Uncharacterized protein</fullName>
    </submittedName>
</protein>
<dbReference type="InterPro" id="IPR043504">
    <property type="entry name" value="Peptidase_S1_PA_chymotrypsin"/>
</dbReference>
<organism evidence="3 4">
    <name type="scientific">Thalassoglobus neptunius</name>
    <dbReference type="NCBI Taxonomy" id="1938619"/>
    <lineage>
        <taxon>Bacteria</taxon>
        <taxon>Pseudomonadati</taxon>
        <taxon>Planctomycetota</taxon>
        <taxon>Planctomycetia</taxon>
        <taxon>Planctomycetales</taxon>
        <taxon>Planctomycetaceae</taxon>
        <taxon>Thalassoglobus</taxon>
    </lineage>
</organism>
<sequence length="320" mass="34919" precursor="true">MCFSLHNNLFSFFSNRILVAVLIVSVSLTSFQPIFAATNGSTAAEYEAWGLEAPSNSGGRSTQPAQTTPSNPPSNSDRFSAHSPNNPDVPTELADRISQSMVQVIAVDAEDNKFATAGWVVDFERGIVMTNRFILEGAKTVVIIFPGTTGEDVQGSVARVLNYSTDMDVAYVQSINPLPNSLRGLGGSSPAPVAQPQQQYPQQQTQQQQQSQQVSYVPEPGSAFTPIVGTWSLQDNLNGYQIHMVVHFTAQGEYGMQTTIIDQYGQQSKEIERGAYVANSSGLLVMETNEGIQELPFWFENGCLCVNLQDQGLTLYFNKN</sequence>
<evidence type="ECO:0000256" key="2">
    <source>
        <dbReference type="SAM" id="SignalP"/>
    </source>
</evidence>
<name>A0A5C5WNM3_9PLAN</name>
<dbReference type="OrthoDB" id="277832at2"/>
<evidence type="ECO:0000313" key="4">
    <source>
        <dbReference type="Proteomes" id="UP000317243"/>
    </source>
</evidence>
<dbReference type="SUPFAM" id="SSF50494">
    <property type="entry name" value="Trypsin-like serine proteases"/>
    <property type="match status" value="1"/>
</dbReference>
<dbReference type="Gene3D" id="2.40.10.10">
    <property type="entry name" value="Trypsin-like serine proteases"/>
    <property type="match status" value="1"/>
</dbReference>